<organism evidence="1 2">
    <name type="scientific">Actinidia chinensis var. chinensis</name>
    <name type="common">Chinese soft-hair kiwi</name>
    <dbReference type="NCBI Taxonomy" id="1590841"/>
    <lineage>
        <taxon>Eukaryota</taxon>
        <taxon>Viridiplantae</taxon>
        <taxon>Streptophyta</taxon>
        <taxon>Embryophyta</taxon>
        <taxon>Tracheophyta</taxon>
        <taxon>Spermatophyta</taxon>
        <taxon>Magnoliopsida</taxon>
        <taxon>eudicotyledons</taxon>
        <taxon>Gunneridae</taxon>
        <taxon>Pentapetalae</taxon>
        <taxon>asterids</taxon>
        <taxon>Ericales</taxon>
        <taxon>Actinidiaceae</taxon>
        <taxon>Actinidia</taxon>
    </lineage>
</organism>
<dbReference type="EMBL" id="NKQK01000028">
    <property type="protein sequence ID" value="PSR86928.1"/>
    <property type="molecule type" value="Genomic_DNA"/>
</dbReference>
<reference evidence="2" key="2">
    <citation type="journal article" date="2018" name="BMC Genomics">
        <title>A manually annotated Actinidia chinensis var. chinensis (kiwifruit) genome highlights the challenges associated with draft genomes and gene prediction in plants.</title>
        <authorList>
            <person name="Pilkington S.M."/>
            <person name="Crowhurst R."/>
            <person name="Hilario E."/>
            <person name="Nardozza S."/>
            <person name="Fraser L."/>
            <person name="Peng Y."/>
            <person name="Gunaseelan K."/>
            <person name="Simpson R."/>
            <person name="Tahir J."/>
            <person name="Deroles S.C."/>
            <person name="Templeton K."/>
            <person name="Luo Z."/>
            <person name="Davy M."/>
            <person name="Cheng C."/>
            <person name="McNeilage M."/>
            <person name="Scaglione D."/>
            <person name="Liu Y."/>
            <person name="Zhang Q."/>
            <person name="Datson P."/>
            <person name="De Silva N."/>
            <person name="Gardiner S.E."/>
            <person name="Bassett H."/>
            <person name="Chagne D."/>
            <person name="McCallum J."/>
            <person name="Dzierzon H."/>
            <person name="Deng C."/>
            <person name="Wang Y.Y."/>
            <person name="Barron L."/>
            <person name="Manako K."/>
            <person name="Bowen J."/>
            <person name="Foster T.M."/>
            <person name="Erridge Z.A."/>
            <person name="Tiffin H."/>
            <person name="Waite C.N."/>
            <person name="Davies K.M."/>
            <person name="Grierson E.P."/>
            <person name="Laing W.A."/>
            <person name="Kirk R."/>
            <person name="Chen X."/>
            <person name="Wood M."/>
            <person name="Montefiori M."/>
            <person name="Brummell D.A."/>
            <person name="Schwinn K.E."/>
            <person name="Catanach A."/>
            <person name="Fullerton C."/>
            <person name="Li D."/>
            <person name="Meiyalaghan S."/>
            <person name="Nieuwenhuizen N."/>
            <person name="Read N."/>
            <person name="Prakash R."/>
            <person name="Hunter D."/>
            <person name="Zhang H."/>
            <person name="McKenzie M."/>
            <person name="Knabel M."/>
            <person name="Harris A."/>
            <person name="Allan A.C."/>
            <person name="Gleave A."/>
            <person name="Chen A."/>
            <person name="Janssen B.J."/>
            <person name="Plunkett B."/>
            <person name="Ampomah-Dwamena C."/>
            <person name="Voogd C."/>
            <person name="Leif D."/>
            <person name="Lafferty D."/>
            <person name="Souleyre E.J.F."/>
            <person name="Varkonyi-Gasic E."/>
            <person name="Gambi F."/>
            <person name="Hanley J."/>
            <person name="Yao J.L."/>
            <person name="Cheung J."/>
            <person name="David K.M."/>
            <person name="Warren B."/>
            <person name="Marsh K."/>
            <person name="Snowden K.C."/>
            <person name="Lin-Wang K."/>
            <person name="Brian L."/>
            <person name="Martinez-Sanchez M."/>
            <person name="Wang M."/>
            <person name="Ileperuma N."/>
            <person name="Macnee N."/>
            <person name="Campin R."/>
            <person name="McAtee P."/>
            <person name="Drummond R.S.M."/>
            <person name="Espley R.V."/>
            <person name="Ireland H.S."/>
            <person name="Wu R."/>
            <person name="Atkinson R.G."/>
            <person name="Karunairetnam S."/>
            <person name="Bulley S."/>
            <person name="Chunkath S."/>
            <person name="Hanley Z."/>
            <person name="Storey R."/>
            <person name="Thrimawithana A.H."/>
            <person name="Thomson S."/>
            <person name="David C."/>
            <person name="Testolin R."/>
            <person name="Huang H."/>
            <person name="Hellens R.P."/>
            <person name="Schaffer R.J."/>
        </authorList>
    </citation>
    <scope>NUCLEOTIDE SEQUENCE [LARGE SCALE GENOMIC DNA]</scope>
    <source>
        <strain evidence="2">cv. Red5</strain>
    </source>
</reference>
<dbReference type="OMA" id="FCATHRP"/>
<evidence type="ECO:0000313" key="2">
    <source>
        <dbReference type="Proteomes" id="UP000241394"/>
    </source>
</evidence>
<name>A0A2R6P8H3_ACTCC</name>
<dbReference type="PANTHER" id="PTHR35285">
    <property type="entry name" value="2-C-METHYL-D-ERYTHRITOL 4-PHOSPHATE CYTIDYLYLTRANSFERASE"/>
    <property type="match status" value="1"/>
</dbReference>
<dbReference type="FunCoup" id="A0A2R6P8H3">
    <property type="interactions" value="2281"/>
</dbReference>
<evidence type="ECO:0000313" key="1">
    <source>
        <dbReference type="EMBL" id="PSR86928.1"/>
    </source>
</evidence>
<dbReference type="STRING" id="1590841.A0A2R6P8H3"/>
<dbReference type="OrthoDB" id="2018140at2759"/>
<dbReference type="PANTHER" id="PTHR35285:SF1">
    <property type="entry name" value="2-C-METHYL-D-ERYTHRITOL 4-PHOSPHATE CYTIDYLYLTRANSFERASE"/>
    <property type="match status" value="1"/>
</dbReference>
<dbReference type="Proteomes" id="UP000241394">
    <property type="component" value="Chromosome LG28"/>
</dbReference>
<dbReference type="InParanoid" id="A0A2R6P8H3"/>
<comment type="caution">
    <text evidence="1">The sequence shown here is derived from an EMBL/GenBank/DDBJ whole genome shotgun (WGS) entry which is preliminary data.</text>
</comment>
<dbReference type="Gramene" id="PSR86928">
    <property type="protein sequence ID" value="PSR86928"/>
    <property type="gene ID" value="CEY00_Acc32559"/>
</dbReference>
<accession>A0A2R6P8H3</accession>
<dbReference type="AlphaFoldDB" id="A0A2R6P8H3"/>
<proteinExistence type="predicted"/>
<protein>
    <submittedName>
        <fullName evidence="1">Guanine nucleotide-binding protein alpha-4 subunit like</fullName>
    </submittedName>
</protein>
<keyword evidence="2" id="KW-1185">Reference proteome</keyword>
<reference evidence="1 2" key="1">
    <citation type="submission" date="2017-07" db="EMBL/GenBank/DDBJ databases">
        <title>An improved, manually edited Actinidia chinensis var. chinensis (kiwifruit) genome highlights the challenges associated with draft genomes and gene prediction in plants.</title>
        <authorList>
            <person name="Pilkington S."/>
            <person name="Crowhurst R."/>
            <person name="Hilario E."/>
            <person name="Nardozza S."/>
            <person name="Fraser L."/>
            <person name="Peng Y."/>
            <person name="Gunaseelan K."/>
            <person name="Simpson R."/>
            <person name="Tahir J."/>
            <person name="Deroles S."/>
            <person name="Templeton K."/>
            <person name="Luo Z."/>
            <person name="Davy M."/>
            <person name="Cheng C."/>
            <person name="Mcneilage M."/>
            <person name="Scaglione D."/>
            <person name="Liu Y."/>
            <person name="Zhang Q."/>
            <person name="Datson P."/>
            <person name="De Silva N."/>
            <person name="Gardiner S."/>
            <person name="Bassett H."/>
            <person name="Chagne D."/>
            <person name="Mccallum J."/>
            <person name="Dzierzon H."/>
            <person name="Deng C."/>
            <person name="Wang Y.-Y."/>
            <person name="Barron N."/>
            <person name="Manako K."/>
            <person name="Bowen J."/>
            <person name="Foster T."/>
            <person name="Erridge Z."/>
            <person name="Tiffin H."/>
            <person name="Waite C."/>
            <person name="Davies K."/>
            <person name="Grierson E."/>
            <person name="Laing W."/>
            <person name="Kirk R."/>
            <person name="Chen X."/>
            <person name="Wood M."/>
            <person name="Montefiori M."/>
            <person name="Brummell D."/>
            <person name="Schwinn K."/>
            <person name="Catanach A."/>
            <person name="Fullerton C."/>
            <person name="Li D."/>
            <person name="Meiyalaghan S."/>
            <person name="Nieuwenhuizen N."/>
            <person name="Read N."/>
            <person name="Prakash R."/>
            <person name="Hunter D."/>
            <person name="Zhang H."/>
            <person name="Mckenzie M."/>
            <person name="Knabel M."/>
            <person name="Harris A."/>
            <person name="Allan A."/>
            <person name="Chen A."/>
            <person name="Janssen B."/>
            <person name="Plunkett B."/>
            <person name="Dwamena C."/>
            <person name="Voogd C."/>
            <person name="Leif D."/>
            <person name="Lafferty D."/>
            <person name="Souleyre E."/>
            <person name="Varkonyi-Gasic E."/>
            <person name="Gambi F."/>
            <person name="Hanley J."/>
            <person name="Yao J.-L."/>
            <person name="Cheung J."/>
            <person name="David K."/>
            <person name="Warren B."/>
            <person name="Marsh K."/>
            <person name="Snowden K."/>
            <person name="Lin-Wang K."/>
            <person name="Brian L."/>
            <person name="Martinez-Sanchez M."/>
            <person name="Wang M."/>
            <person name="Ileperuma N."/>
            <person name="Macnee N."/>
            <person name="Campin R."/>
            <person name="Mcatee P."/>
            <person name="Drummond R."/>
            <person name="Espley R."/>
            <person name="Ireland H."/>
            <person name="Wu R."/>
            <person name="Atkinson R."/>
            <person name="Karunairetnam S."/>
            <person name="Bulley S."/>
            <person name="Chunkath S."/>
            <person name="Hanley Z."/>
            <person name="Storey R."/>
            <person name="Thrimawithana A."/>
            <person name="Thomson S."/>
            <person name="David C."/>
            <person name="Testolin R."/>
        </authorList>
    </citation>
    <scope>NUCLEOTIDE SEQUENCE [LARGE SCALE GENOMIC DNA]</scope>
    <source>
        <strain evidence="2">cv. Red5</strain>
        <tissue evidence="1">Young leaf</tissue>
    </source>
</reference>
<gene>
    <name evidence="1" type="ORF">CEY00_Acc32559</name>
</gene>
<sequence length="132" mass="14742">MVRSINCSQFCATHRPFLGTRKMSRKMREVAVGLVMVLLLAVQIPSGLSLQSTVPAFLWSPQEDGFSNNQVKEAVNYQTLSPKDLAKSVLSEGGWSNLLCLGKEIQHPVDVALLFVGREVRIFNPEEKRNKN</sequence>